<dbReference type="EMBL" id="LAVV01007006">
    <property type="protein sequence ID" value="KNZ57453.1"/>
    <property type="molecule type" value="Genomic_DNA"/>
</dbReference>
<keyword evidence="2" id="KW-1185">Reference proteome</keyword>
<proteinExistence type="predicted"/>
<reference evidence="1 2" key="1">
    <citation type="submission" date="2015-08" db="EMBL/GenBank/DDBJ databases">
        <title>Next Generation Sequencing and Analysis of the Genome of Puccinia sorghi L Schw, the Causal Agent of Maize Common Rust.</title>
        <authorList>
            <person name="Rochi L."/>
            <person name="Burguener G."/>
            <person name="Darino M."/>
            <person name="Turjanski A."/>
            <person name="Kreff E."/>
            <person name="Dieguez M.J."/>
            <person name="Sacco F."/>
        </authorList>
    </citation>
    <scope>NUCLEOTIDE SEQUENCE [LARGE SCALE GENOMIC DNA]</scope>
    <source>
        <strain evidence="1 2">RO10H11247</strain>
    </source>
</reference>
<dbReference type="VEuPathDB" id="FungiDB:VP01_2152g2"/>
<name>A0A0L6V9M9_9BASI</name>
<gene>
    <name evidence="1" type="ORF">VP01_2152g2</name>
</gene>
<comment type="caution">
    <text evidence="1">The sequence shown here is derived from an EMBL/GenBank/DDBJ whole genome shotgun (WGS) entry which is preliminary data.</text>
</comment>
<dbReference type="OrthoDB" id="10269906at2759"/>
<organism evidence="1 2">
    <name type="scientific">Puccinia sorghi</name>
    <dbReference type="NCBI Taxonomy" id="27349"/>
    <lineage>
        <taxon>Eukaryota</taxon>
        <taxon>Fungi</taxon>
        <taxon>Dikarya</taxon>
        <taxon>Basidiomycota</taxon>
        <taxon>Pucciniomycotina</taxon>
        <taxon>Pucciniomycetes</taxon>
        <taxon>Pucciniales</taxon>
        <taxon>Pucciniaceae</taxon>
        <taxon>Puccinia</taxon>
    </lineage>
</organism>
<evidence type="ECO:0000313" key="2">
    <source>
        <dbReference type="Proteomes" id="UP000037035"/>
    </source>
</evidence>
<sequence>MPHLISLLCLAFDDQDFASQNQLINNKRTTECKHFTHNQLIQTSHCKQGFCACSHCLKSGHSEDNCYQKYPDKQHTKTLAPSMKGHSSHLTQYTPEDEETLEYLQQKYPALHL</sequence>
<dbReference type="Proteomes" id="UP000037035">
    <property type="component" value="Unassembled WGS sequence"/>
</dbReference>
<dbReference type="AlphaFoldDB" id="A0A0L6V9M9"/>
<accession>A0A0L6V9M9</accession>
<evidence type="ECO:0000313" key="1">
    <source>
        <dbReference type="EMBL" id="KNZ57453.1"/>
    </source>
</evidence>
<protein>
    <submittedName>
        <fullName evidence="1">Uncharacterized protein</fullName>
    </submittedName>
</protein>